<dbReference type="InterPro" id="IPR001279">
    <property type="entry name" value="Metallo-B-lactamas"/>
</dbReference>
<dbReference type="PANTHER" id="PTHR42978:SF2">
    <property type="entry name" value="102 KBASES UNSTABLE REGION: FROM 1 TO 119443"/>
    <property type="match status" value="1"/>
</dbReference>
<evidence type="ECO:0000256" key="1">
    <source>
        <dbReference type="ARBA" id="ARBA00001947"/>
    </source>
</evidence>
<dbReference type="OrthoDB" id="7773at2157"/>
<comment type="similarity">
    <text evidence="2">Belongs to the metallo-beta-lactamase superfamily.</text>
</comment>
<reference evidence="7 8" key="1">
    <citation type="journal article" date="2005" name="Genome Res.">
        <title>Living with two extremes: conclusions from the genome sequence of Natronomonas pharaonis.</title>
        <authorList>
            <person name="Falb M."/>
            <person name="Pfeiffer F."/>
            <person name="Palm P."/>
            <person name="Rodewald K."/>
            <person name="Hickmann V."/>
            <person name="Tittor J."/>
            <person name="Oesterhelt D."/>
        </authorList>
    </citation>
    <scope>NUCLEOTIDE SEQUENCE [LARGE SCALE GENOMIC DNA]</scope>
    <source>
        <strain evidence="8">ATCC 35678 / DSM 2160 / CIP 103997 / JCM 8858 / NBRC 14720 / NCIMB 2260 / Gabara</strain>
    </source>
</reference>
<dbReference type="SMART" id="SM00849">
    <property type="entry name" value="Lactamase_B"/>
    <property type="match status" value="1"/>
</dbReference>
<evidence type="ECO:0000259" key="6">
    <source>
        <dbReference type="SMART" id="SM00849"/>
    </source>
</evidence>
<dbReference type="RefSeq" id="WP_011323692.1">
    <property type="nucleotide sequence ID" value="NC_007426.1"/>
</dbReference>
<evidence type="ECO:0000256" key="5">
    <source>
        <dbReference type="ARBA" id="ARBA00022833"/>
    </source>
</evidence>
<evidence type="ECO:0000256" key="4">
    <source>
        <dbReference type="ARBA" id="ARBA00022801"/>
    </source>
</evidence>
<keyword evidence="5" id="KW-0862">Zinc</keyword>
<comment type="cofactor">
    <cofactor evidence="1">
        <name>Zn(2+)</name>
        <dbReference type="ChEBI" id="CHEBI:29105"/>
    </cofactor>
</comment>
<keyword evidence="8" id="KW-1185">Reference proteome</keyword>
<dbReference type="Pfam" id="PF00753">
    <property type="entry name" value="Lactamase_B"/>
    <property type="match status" value="1"/>
</dbReference>
<proteinExistence type="inferred from homology"/>
<keyword evidence="4" id="KW-0378">Hydrolase</keyword>
<gene>
    <name evidence="7" type="ordered locus">NP_3970A</name>
</gene>
<dbReference type="eggNOG" id="arCOG00511">
    <property type="taxonomic scope" value="Archaea"/>
</dbReference>
<dbReference type="EnsemblBacteria" id="CAI50076">
    <property type="protein sequence ID" value="CAI50076"/>
    <property type="gene ID" value="NP_3970A"/>
</dbReference>
<organism evidence="7 8">
    <name type="scientific">Natronomonas pharaonis (strain ATCC 35678 / DSM 2160 / CIP 103997 / JCM 8858 / NBRC 14720 / NCIMB 2260 / Gabara)</name>
    <name type="common">Halobacterium pharaonis</name>
    <dbReference type="NCBI Taxonomy" id="348780"/>
    <lineage>
        <taxon>Archaea</taxon>
        <taxon>Methanobacteriati</taxon>
        <taxon>Methanobacteriota</taxon>
        <taxon>Stenosarchaea group</taxon>
        <taxon>Halobacteria</taxon>
        <taxon>Halobacteriales</taxon>
        <taxon>Natronomonadaceae</taxon>
        <taxon>Natronomonas</taxon>
    </lineage>
</organism>
<dbReference type="CDD" id="cd07729">
    <property type="entry name" value="AHL_lactonase_MBL-fold"/>
    <property type="match status" value="1"/>
</dbReference>
<evidence type="ECO:0000313" key="8">
    <source>
        <dbReference type="Proteomes" id="UP000002698"/>
    </source>
</evidence>
<dbReference type="GO" id="GO:0046872">
    <property type="term" value="F:metal ion binding"/>
    <property type="evidence" value="ECO:0007669"/>
    <property type="project" value="UniProtKB-KW"/>
</dbReference>
<dbReference type="HOGENOM" id="CLU_030571_3_2_2"/>
<evidence type="ECO:0000256" key="3">
    <source>
        <dbReference type="ARBA" id="ARBA00022723"/>
    </source>
</evidence>
<dbReference type="Gene3D" id="3.60.15.10">
    <property type="entry name" value="Ribonuclease Z/Hydroxyacylglutathione hydrolase-like"/>
    <property type="match status" value="1"/>
</dbReference>
<dbReference type="GO" id="GO:0016787">
    <property type="term" value="F:hydrolase activity"/>
    <property type="evidence" value="ECO:0007669"/>
    <property type="project" value="UniProtKB-KW"/>
</dbReference>
<dbReference type="PANTHER" id="PTHR42978">
    <property type="entry name" value="QUORUM-QUENCHING LACTONASE YTNP-RELATED-RELATED"/>
    <property type="match status" value="1"/>
</dbReference>
<dbReference type="GeneID" id="3701927"/>
<dbReference type="InterPro" id="IPR036866">
    <property type="entry name" value="RibonucZ/Hydroxyglut_hydro"/>
</dbReference>
<dbReference type="InterPro" id="IPR051013">
    <property type="entry name" value="MBL_superfamily_lactonases"/>
</dbReference>
<dbReference type="STRING" id="348780.NP_3970A"/>
<sequence>MVDADIHLLDRGTIRTDSNHIIEGHITASADNPHPDVALVDGPVYNLLIDHPEGTILWDTGSHPEAGDGHWPDELYAAFEHADADERDLDTALGEVGYTVDDIDYVVQSHLHLDHAGGLYRFADTDVPVFVHEAELKYAYYSAKTDAGSTAYLADDFDHNLNWEIVHRDGETHFEDIEFLHLPGHTPGLLGLSIDLDDEGRVLIAGDEFYTRTNFEDEQPLGAGLLWSKRDWYDSLRKIQERQRRHDVRVFCGHDPVDVATLRDEFA</sequence>
<protein>
    <submittedName>
        <fullName evidence="7">Beta-lactamase domain protein</fullName>
    </submittedName>
</protein>
<dbReference type="SUPFAM" id="SSF56281">
    <property type="entry name" value="Metallo-hydrolase/oxidoreductase"/>
    <property type="match status" value="1"/>
</dbReference>
<dbReference type="EMBL" id="CR936257">
    <property type="protein sequence ID" value="CAI50076.1"/>
    <property type="molecule type" value="Genomic_DNA"/>
</dbReference>
<keyword evidence="3" id="KW-0479">Metal-binding</keyword>
<dbReference type="Proteomes" id="UP000002698">
    <property type="component" value="Chromosome"/>
</dbReference>
<name>A0A1U7EY09_NATPD</name>
<feature type="domain" description="Metallo-beta-lactamase" evidence="6">
    <location>
        <begin position="43"/>
        <end position="254"/>
    </location>
</feature>
<accession>A0A1U7EY09</accession>
<evidence type="ECO:0000313" key="7">
    <source>
        <dbReference type="EMBL" id="CAI50076.1"/>
    </source>
</evidence>
<dbReference type="KEGG" id="nph:NP_3970A"/>
<dbReference type="AlphaFoldDB" id="A0A1U7EY09"/>
<evidence type="ECO:0000256" key="2">
    <source>
        <dbReference type="ARBA" id="ARBA00007749"/>
    </source>
</evidence>